<dbReference type="PANTHER" id="PTHR33112">
    <property type="entry name" value="DOMAIN PROTEIN, PUTATIVE-RELATED"/>
    <property type="match status" value="1"/>
</dbReference>
<dbReference type="EMBL" id="JAUKUA010000005">
    <property type="protein sequence ID" value="KAK0711949.1"/>
    <property type="molecule type" value="Genomic_DNA"/>
</dbReference>
<name>A0AA40DQ31_9PEZI</name>
<accession>A0AA40DQ31</accession>
<keyword evidence="3" id="KW-1185">Reference proteome</keyword>
<evidence type="ECO:0000313" key="2">
    <source>
        <dbReference type="EMBL" id="KAK0711949.1"/>
    </source>
</evidence>
<feature type="domain" description="Heterokaryon incompatibility" evidence="1">
    <location>
        <begin position="22"/>
        <end position="93"/>
    </location>
</feature>
<dbReference type="AlphaFoldDB" id="A0AA40DQ31"/>
<protein>
    <submittedName>
        <fullName evidence="2">Heterokaryon incompatibility protein-domain-containing protein</fullName>
    </submittedName>
</protein>
<gene>
    <name evidence="2" type="ORF">B0H67DRAFT_669613</name>
</gene>
<proteinExistence type="predicted"/>
<dbReference type="InterPro" id="IPR010730">
    <property type="entry name" value="HET"/>
</dbReference>
<sequence>IRLVDVQSRTIVRYPVRGRVDYVALTYAWWASRQRERYRVGSVVQNPPKTIEDAIKVTADLGKRFLWVDSLCIDQGDESHKQEQIQMMASIYSGVGNHCCPKRARH</sequence>
<dbReference type="PANTHER" id="PTHR33112:SF12">
    <property type="entry name" value="HETEROKARYON INCOMPATIBILITY DOMAIN-CONTAINING PROTEIN"/>
    <property type="match status" value="1"/>
</dbReference>
<organism evidence="2 3">
    <name type="scientific">Lasiosphaeris hirsuta</name>
    <dbReference type="NCBI Taxonomy" id="260670"/>
    <lineage>
        <taxon>Eukaryota</taxon>
        <taxon>Fungi</taxon>
        <taxon>Dikarya</taxon>
        <taxon>Ascomycota</taxon>
        <taxon>Pezizomycotina</taxon>
        <taxon>Sordariomycetes</taxon>
        <taxon>Sordariomycetidae</taxon>
        <taxon>Sordariales</taxon>
        <taxon>Lasiosphaeriaceae</taxon>
        <taxon>Lasiosphaeris</taxon>
    </lineage>
</organism>
<feature type="non-terminal residue" evidence="2">
    <location>
        <position position="1"/>
    </location>
</feature>
<comment type="caution">
    <text evidence="2">The sequence shown here is derived from an EMBL/GenBank/DDBJ whole genome shotgun (WGS) entry which is preliminary data.</text>
</comment>
<evidence type="ECO:0000313" key="3">
    <source>
        <dbReference type="Proteomes" id="UP001172102"/>
    </source>
</evidence>
<evidence type="ECO:0000259" key="1">
    <source>
        <dbReference type="Pfam" id="PF06985"/>
    </source>
</evidence>
<dbReference type="Pfam" id="PF06985">
    <property type="entry name" value="HET"/>
    <property type="match status" value="1"/>
</dbReference>
<reference evidence="2" key="1">
    <citation type="submission" date="2023-06" db="EMBL/GenBank/DDBJ databases">
        <title>Genome-scale phylogeny and comparative genomics of the fungal order Sordariales.</title>
        <authorList>
            <consortium name="Lawrence Berkeley National Laboratory"/>
            <person name="Hensen N."/>
            <person name="Bonometti L."/>
            <person name="Westerberg I."/>
            <person name="Brannstrom I.O."/>
            <person name="Guillou S."/>
            <person name="Cros-Aarteil S."/>
            <person name="Calhoun S."/>
            <person name="Haridas S."/>
            <person name="Kuo A."/>
            <person name="Mondo S."/>
            <person name="Pangilinan J."/>
            <person name="Riley R."/>
            <person name="Labutti K."/>
            <person name="Andreopoulos B."/>
            <person name="Lipzen A."/>
            <person name="Chen C."/>
            <person name="Yanf M."/>
            <person name="Daum C."/>
            <person name="Ng V."/>
            <person name="Clum A."/>
            <person name="Steindorff A."/>
            <person name="Ohm R."/>
            <person name="Martin F."/>
            <person name="Silar P."/>
            <person name="Natvig D."/>
            <person name="Lalanne C."/>
            <person name="Gautier V."/>
            <person name="Ament-Velasquez S.L."/>
            <person name="Kruys A."/>
            <person name="Hutchinson M.I."/>
            <person name="Powell A.J."/>
            <person name="Barry K."/>
            <person name="Miller A.N."/>
            <person name="Grigoriev I.V."/>
            <person name="Debuchy R."/>
            <person name="Gladieux P."/>
            <person name="Thoren M.H."/>
            <person name="Johannesson H."/>
        </authorList>
    </citation>
    <scope>NUCLEOTIDE SEQUENCE</scope>
    <source>
        <strain evidence="2">SMH4607-1</strain>
    </source>
</reference>
<dbReference type="Proteomes" id="UP001172102">
    <property type="component" value="Unassembled WGS sequence"/>
</dbReference>